<dbReference type="InterPro" id="IPR005064">
    <property type="entry name" value="BUG"/>
</dbReference>
<accession>A0ABV6IRQ2</accession>
<dbReference type="PANTHER" id="PTHR42928">
    <property type="entry name" value="TRICARBOXYLATE-BINDING PROTEIN"/>
    <property type="match status" value="1"/>
</dbReference>
<proteinExistence type="inferred from homology"/>
<comment type="similarity">
    <text evidence="1">Belongs to the UPF0065 (bug) family.</text>
</comment>
<evidence type="ECO:0000313" key="2">
    <source>
        <dbReference type="EMBL" id="MFC0385934.1"/>
    </source>
</evidence>
<protein>
    <submittedName>
        <fullName evidence="2">Tripartite tricarboxylate transporter substrate-binding protein</fullName>
    </submittedName>
</protein>
<dbReference type="InterPro" id="IPR042100">
    <property type="entry name" value="Bug_dom1"/>
</dbReference>
<evidence type="ECO:0000256" key="1">
    <source>
        <dbReference type="ARBA" id="ARBA00006987"/>
    </source>
</evidence>
<comment type="caution">
    <text evidence="2">The sequence shown here is derived from an EMBL/GenBank/DDBJ whole genome shotgun (WGS) entry which is preliminary data.</text>
</comment>
<keyword evidence="3" id="KW-1185">Reference proteome</keyword>
<organism evidence="2 3">
    <name type="scientific">Muricoccus vinaceus</name>
    <dbReference type="NCBI Taxonomy" id="424704"/>
    <lineage>
        <taxon>Bacteria</taxon>
        <taxon>Pseudomonadati</taxon>
        <taxon>Pseudomonadota</taxon>
        <taxon>Alphaproteobacteria</taxon>
        <taxon>Acetobacterales</taxon>
        <taxon>Roseomonadaceae</taxon>
        <taxon>Muricoccus</taxon>
    </lineage>
</organism>
<name>A0ABV6IRQ2_9PROT</name>
<gene>
    <name evidence="2" type="ORF">ACFFIC_10285</name>
</gene>
<dbReference type="PANTHER" id="PTHR42928:SF5">
    <property type="entry name" value="BLR1237 PROTEIN"/>
    <property type="match status" value="1"/>
</dbReference>
<sequence length="143" mass="14909">MVGYPGGSATDIFARLCAERLAGSYAPSVVVDNRPGASARLAVEAVRATNPDGTAVLCRPESVLTITPHIHPATTRYNGLTDLTPVSAVASVPFASCVAASHPSRSIDEFLRWAEDQPEVPYSSSATGSTPQLLAELLAKQCA</sequence>
<reference evidence="2 3" key="1">
    <citation type="submission" date="2024-09" db="EMBL/GenBank/DDBJ databases">
        <authorList>
            <person name="Sun Q."/>
            <person name="Mori K."/>
        </authorList>
    </citation>
    <scope>NUCLEOTIDE SEQUENCE [LARGE SCALE GENOMIC DNA]</scope>
    <source>
        <strain evidence="2 3">CCM 7468</strain>
    </source>
</reference>
<dbReference type="Proteomes" id="UP001589789">
    <property type="component" value="Unassembled WGS sequence"/>
</dbReference>
<evidence type="ECO:0000313" key="3">
    <source>
        <dbReference type="Proteomes" id="UP001589789"/>
    </source>
</evidence>
<dbReference type="Pfam" id="PF03401">
    <property type="entry name" value="TctC"/>
    <property type="match status" value="1"/>
</dbReference>
<dbReference type="Gene3D" id="3.40.190.150">
    <property type="entry name" value="Bordetella uptake gene, domain 1"/>
    <property type="match status" value="1"/>
</dbReference>
<dbReference type="EMBL" id="JBHLVZ010000019">
    <property type="protein sequence ID" value="MFC0385934.1"/>
    <property type="molecule type" value="Genomic_DNA"/>
</dbReference>
<dbReference type="Gene3D" id="3.40.190.10">
    <property type="entry name" value="Periplasmic binding protein-like II"/>
    <property type="match status" value="1"/>
</dbReference>
<dbReference type="RefSeq" id="WP_377050075.1">
    <property type="nucleotide sequence ID" value="NZ_JBHLVZ010000019.1"/>
</dbReference>